<evidence type="ECO:0000256" key="1">
    <source>
        <dbReference type="SAM" id="Phobius"/>
    </source>
</evidence>
<feature type="transmembrane region" description="Helical" evidence="1">
    <location>
        <begin position="83"/>
        <end position="101"/>
    </location>
</feature>
<reference evidence="3 4" key="1">
    <citation type="submission" date="2020-04" db="EMBL/GenBank/DDBJ databases">
        <authorList>
            <person name="Wallbank WR R."/>
            <person name="Pardo Diaz C."/>
            <person name="Kozak K."/>
            <person name="Martin S."/>
            <person name="Jiggins C."/>
            <person name="Moest M."/>
            <person name="Warren A I."/>
            <person name="Byers J.R.P. K."/>
            <person name="Montejo-Kovacevich G."/>
            <person name="Yen C E."/>
        </authorList>
    </citation>
    <scope>NUCLEOTIDE SEQUENCE [LARGE SCALE GENOMIC DNA]</scope>
</reference>
<dbReference type="AlphaFoldDB" id="A0A8S0YYL3"/>
<gene>
    <name evidence="3" type="ORF">APLA_LOCUS2058</name>
</gene>
<protein>
    <submittedName>
        <fullName evidence="3">Uncharacterized protein</fullName>
    </submittedName>
</protein>
<sequence length="179" mass="19674">MKLLIVLCVLMVVALSSAKPQFNNPRGCIYINGHCHEGCKEGTHSYTPGCGPIFPEATCDEPHPKIGDDNLAETSCPYTFVNMKLLLILCFFAFATFCFAYPQQYSRGCIYVEGKCYEGCEEGTHGYTPGCGPIFPEATCDEPHPKIGDGDITDMSRWTLKSVKASINSIHISNLAPHR</sequence>
<dbReference type="EMBL" id="CADEBD010000175">
    <property type="protein sequence ID" value="CAB3224832.1"/>
    <property type="molecule type" value="Genomic_DNA"/>
</dbReference>
<feature type="signal peptide" evidence="2">
    <location>
        <begin position="1"/>
        <end position="18"/>
    </location>
</feature>
<comment type="caution">
    <text evidence="3">The sequence shown here is derived from an EMBL/GenBank/DDBJ whole genome shotgun (WGS) entry which is preliminary data.</text>
</comment>
<evidence type="ECO:0000313" key="4">
    <source>
        <dbReference type="Proteomes" id="UP000494256"/>
    </source>
</evidence>
<dbReference type="Proteomes" id="UP000494256">
    <property type="component" value="Unassembled WGS sequence"/>
</dbReference>
<organism evidence="3 4">
    <name type="scientific">Arctia plantaginis</name>
    <name type="common">Wood tiger moth</name>
    <name type="synonym">Phalaena plantaginis</name>
    <dbReference type="NCBI Taxonomy" id="874455"/>
    <lineage>
        <taxon>Eukaryota</taxon>
        <taxon>Metazoa</taxon>
        <taxon>Ecdysozoa</taxon>
        <taxon>Arthropoda</taxon>
        <taxon>Hexapoda</taxon>
        <taxon>Insecta</taxon>
        <taxon>Pterygota</taxon>
        <taxon>Neoptera</taxon>
        <taxon>Endopterygota</taxon>
        <taxon>Lepidoptera</taxon>
        <taxon>Glossata</taxon>
        <taxon>Ditrysia</taxon>
        <taxon>Noctuoidea</taxon>
        <taxon>Erebidae</taxon>
        <taxon>Arctiinae</taxon>
        <taxon>Arctia</taxon>
    </lineage>
</organism>
<keyword evidence="1" id="KW-0472">Membrane</keyword>
<proteinExistence type="predicted"/>
<feature type="chain" id="PRO_5035911202" evidence="2">
    <location>
        <begin position="19"/>
        <end position="179"/>
    </location>
</feature>
<evidence type="ECO:0000256" key="2">
    <source>
        <dbReference type="SAM" id="SignalP"/>
    </source>
</evidence>
<keyword evidence="1" id="KW-1133">Transmembrane helix</keyword>
<evidence type="ECO:0000313" key="3">
    <source>
        <dbReference type="EMBL" id="CAB3224832.1"/>
    </source>
</evidence>
<keyword evidence="1" id="KW-0812">Transmembrane</keyword>
<name>A0A8S0YYL3_ARCPL</name>
<dbReference type="OrthoDB" id="10027956at2759"/>
<accession>A0A8S0YYL3</accession>
<keyword evidence="2" id="KW-0732">Signal</keyword>